<dbReference type="InterPro" id="IPR021139">
    <property type="entry name" value="NYN"/>
</dbReference>
<gene>
    <name evidence="4" type="ORF">JJE72_00460</name>
</gene>
<keyword evidence="5" id="KW-1185">Reference proteome</keyword>
<dbReference type="Proteomes" id="UP000639051">
    <property type="component" value="Unassembled WGS sequence"/>
</dbReference>
<evidence type="ECO:0000313" key="5">
    <source>
        <dbReference type="Proteomes" id="UP000639051"/>
    </source>
</evidence>
<feature type="region of interest" description="Disordered" evidence="1">
    <location>
        <begin position="262"/>
        <end position="289"/>
    </location>
</feature>
<feature type="domain" description="HTH OST-type" evidence="3">
    <location>
        <begin position="201"/>
        <end position="253"/>
    </location>
</feature>
<accession>A0ABS1JXP5</accession>
<organism evidence="4 5">
    <name type="scientific">Sinomonas cellulolyticus</name>
    <dbReference type="NCBI Taxonomy" id="2801916"/>
    <lineage>
        <taxon>Bacteria</taxon>
        <taxon>Bacillati</taxon>
        <taxon>Actinomycetota</taxon>
        <taxon>Actinomycetes</taxon>
        <taxon>Micrococcales</taxon>
        <taxon>Micrococcaceae</taxon>
        <taxon>Sinomonas</taxon>
    </lineage>
</organism>
<evidence type="ECO:0000256" key="1">
    <source>
        <dbReference type="SAM" id="MobiDB-lite"/>
    </source>
</evidence>
<feature type="region of interest" description="Disordered" evidence="1">
    <location>
        <begin position="167"/>
        <end position="193"/>
    </location>
</feature>
<proteinExistence type="predicted"/>
<protein>
    <submittedName>
        <fullName evidence="4">NYN domain-containing protein</fullName>
    </submittedName>
</protein>
<dbReference type="Pfam" id="PF01936">
    <property type="entry name" value="NYN"/>
    <property type="match status" value="1"/>
</dbReference>
<feature type="domain" description="HTH OST-type" evidence="3">
    <location>
        <begin position="300"/>
        <end position="350"/>
    </location>
</feature>
<dbReference type="RefSeq" id="WP_189695070.1">
    <property type="nucleotide sequence ID" value="NZ_BNCM01000017.1"/>
</dbReference>
<dbReference type="CDD" id="cd11297">
    <property type="entry name" value="PIN_LabA-like_N_1"/>
    <property type="match status" value="1"/>
</dbReference>
<feature type="domain" description="NYN" evidence="2">
    <location>
        <begin position="10"/>
        <end position="166"/>
    </location>
</feature>
<evidence type="ECO:0000259" key="2">
    <source>
        <dbReference type="Pfam" id="PF01936"/>
    </source>
</evidence>
<sequence length="512" mass="54412">MADGAPPRRNVAIFLDMENLFGGYSNDVTTVRIGEVVRGIEKIVREGGVGSLTASVRAYANWGRADMGAYRREMLEHGVEPVQVFSFGKNVKNAADIELCVDVLAAAHECPWIEVFVVVSGDGGFVPLIRRLHYLDKYAIVVSTNGPSSGSVNSLLASVADEYHRIDVGPQGSRPENPPAAQEGPEPGQGPAQALPAFEEFEAEARRLLEGDGQLRIAGRVNAAALGAALRQQWPGIDYTAYGFRNLKSFVEAHLGLPVHSPAASERNGADRRPPGQASPAVSAPPAEVTGRPGYVAAVRALFSEDGPLAAEAHARGALPLTVVGTRLREQISGPPYTALGYPKLTALLQNALSTTGYAVFPTADGPVVARRGTRDGQPVPDLTDDALAAPEAVRAALGTCEPPVVYPEPFVLTEVIQACLSLGRPAGVPELIEYAADQCPGVRAETIRFTLGLLWASQVLDDTGDGTGQIHLNPAITTVASALRHVHDDAEQRAARIDWPVTRTQLEDILY</sequence>
<reference evidence="4 5" key="1">
    <citation type="submission" date="2021-01" db="EMBL/GenBank/DDBJ databases">
        <title>Genome public.</title>
        <authorList>
            <person name="Liu C."/>
            <person name="Sun Q."/>
        </authorList>
    </citation>
    <scope>NUCLEOTIDE SEQUENCE [LARGE SCALE GENOMIC DNA]</scope>
    <source>
        <strain evidence="4 5">JC656</strain>
    </source>
</reference>
<dbReference type="EMBL" id="JAERRC010000002">
    <property type="protein sequence ID" value="MBL0703975.1"/>
    <property type="molecule type" value="Genomic_DNA"/>
</dbReference>
<dbReference type="PANTHER" id="PTHR35811:SF1">
    <property type="entry name" value="HTH OST-TYPE DOMAIN-CONTAINING PROTEIN"/>
    <property type="match status" value="1"/>
</dbReference>
<dbReference type="InterPro" id="IPR025605">
    <property type="entry name" value="OST-HTH/LOTUS_dom"/>
</dbReference>
<name>A0ABS1JXP5_9MICC</name>
<dbReference type="PANTHER" id="PTHR35811">
    <property type="entry name" value="SLR1870 PROTEIN"/>
    <property type="match status" value="1"/>
</dbReference>
<feature type="compositionally biased region" description="Low complexity" evidence="1">
    <location>
        <begin position="275"/>
        <end position="287"/>
    </location>
</feature>
<dbReference type="Pfam" id="PF12872">
    <property type="entry name" value="OST-HTH"/>
    <property type="match status" value="2"/>
</dbReference>
<dbReference type="Gene3D" id="3.40.50.1010">
    <property type="entry name" value="5'-nuclease"/>
    <property type="match status" value="1"/>
</dbReference>
<evidence type="ECO:0000259" key="3">
    <source>
        <dbReference type="Pfam" id="PF12872"/>
    </source>
</evidence>
<evidence type="ECO:0000313" key="4">
    <source>
        <dbReference type="EMBL" id="MBL0703975.1"/>
    </source>
</evidence>
<comment type="caution">
    <text evidence="4">The sequence shown here is derived from an EMBL/GenBank/DDBJ whole genome shotgun (WGS) entry which is preliminary data.</text>
</comment>